<evidence type="ECO:0000313" key="3">
    <source>
        <dbReference type="Proteomes" id="UP000472263"/>
    </source>
</evidence>
<dbReference type="InterPro" id="IPR001810">
    <property type="entry name" value="F-box_dom"/>
</dbReference>
<proteinExistence type="predicted"/>
<evidence type="ECO:0000259" key="1">
    <source>
        <dbReference type="PROSITE" id="PS50181"/>
    </source>
</evidence>
<dbReference type="PROSITE" id="PS50181">
    <property type="entry name" value="FBOX"/>
    <property type="match status" value="1"/>
</dbReference>
<dbReference type="InParanoid" id="A0A667XF06"/>
<dbReference type="InterPro" id="IPR036047">
    <property type="entry name" value="F-box-like_dom_sf"/>
</dbReference>
<sequence length="415" mass="47763">AMETSEIISSQCWGSLPDVCLWHVFWWLKDRDRVNADLVCRRWHSVMRSPSLWRVRSFHFPVRPSKKRGTAYSSTMTYARYFGAYLHKLEVHVFPSPRSSAMAQHLQCTIKGLFDELIRANTRLRSLSLVGLELENRCWTCGLRSSLVNSLIHFIQKGASQLTTVKLKRMRNTLQQGLDLLSALSLAQKHLYPRDGISTLDLEEFFSGYLQVYLNHNMPRILHDIQGLTNLNLSYSCLSDALLMVLGHSCIRRRLKFKTLKTLSLRCCFNEPHEQVVLGTSWASIASRCPDLTVKIEVMHVINTYRLARILLPEIPLIEFHMNAVYSADQDWSAKPVLSEMLPQYRYSLCGTGCQGIRDSILALVSVYQCLYSGSLKLHHEKWANLNGSKDLFLLKFKQLSDVYQFTFAIRHTLT</sequence>
<organism evidence="2 3">
    <name type="scientific">Myripristis murdjan</name>
    <name type="common">pinecone soldierfish</name>
    <dbReference type="NCBI Taxonomy" id="586833"/>
    <lineage>
        <taxon>Eukaryota</taxon>
        <taxon>Metazoa</taxon>
        <taxon>Chordata</taxon>
        <taxon>Craniata</taxon>
        <taxon>Vertebrata</taxon>
        <taxon>Euteleostomi</taxon>
        <taxon>Actinopterygii</taxon>
        <taxon>Neopterygii</taxon>
        <taxon>Teleostei</taxon>
        <taxon>Neoteleostei</taxon>
        <taxon>Acanthomorphata</taxon>
        <taxon>Holocentriformes</taxon>
        <taxon>Holocentridae</taxon>
        <taxon>Myripristis</taxon>
    </lineage>
</organism>
<name>A0A667XF06_9TELE</name>
<dbReference type="InterPro" id="IPR032675">
    <property type="entry name" value="LRR_dom_sf"/>
</dbReference>
<dbReference type="Gene3D" id="1.20.1280.50">
    <property type="match status" value="1"/>
</dbReference>
<dbReference type="GeneTree" id="ENSGT00510000048837"/>
<dbReference type="Pfam" id="PF12937">
    <property type="entry name" value="F-box-like"/>
    <property type="match status" value="1"/>
</dbReference>
<keyword evidence="3" id="KW-1185">Reference proteome</keyword>
<dbReference type="SUPFAM" id="SSF52047">
    <property type="entry name" value="RNI-like"/>
    <property type="match status" value="1"/>
</dbReference>
<dbReference type="Ensembl" id="ENSMMDT00005016806.1">
    <property type="protein sequence ID" value="ENSMMDP00005016380.1"/>
    <property type="gene ID" value="ENSMMDG00005008292.1"/>
</dbReference>
<feature type="domain" description="F-box" evidence="1">
    <location>
        <begin position="10"/>
        <end position="56"/>
    </location>
</feature>
<dbReference type="Gene3D" id="3.80.10.10">
    <property type="entry name" value="Ribonuclease Inhibitor"/>
    <property type="match status" value="1"/>
</dbReference>
<evidence type="ECO:0000313" key="2">
    <source>
        <dbReference type="Ensembl" id="ENSMMDP00005016380.1"/>
    </source>
</evidence>
<dbReference type="AlphaFoldDB" id="A0A667XF06"/>
<reference evidence="2" key="3">
    <citation type="submission" date="2025-09" db="UniProtKB">
        <authorList>
            <consortium name="Ensembl"/>
        </authorList>
    </citation>
    <scope>IDENTIFICATION</scope>
</reference>
<dbReference type="PANTHER" id="PTHR20933">
    <property type="entry name" value="F-BOX ONLY PROTEIN 33"/>
    <property type="match status" value="1"/>
</dbReference>
<dbReference type="GO" id="GO:0031398">
    <property type="term" value="P:positive regulation of protein ubiquitination"/>
    <property type="evidence" value="ECO:0007669"/>
    <property type="project" value="TreeGrafter"/>
</dbReference>
<reference evidence="2" key="1">
    <citation type="submission" date="2019-06" db="EMBL/GenBank/DDBJ databases">
        <authorList>
            <consortium name="Wellcome Sanger Institute Data Sharing"/>
        </authorList>
    </citation>
    <scope>NUCLEOTIDE SEQUENCE [LARGE SCALE GENOMIC DNA]</scope>
</reference>
<protein>
    <recommendedName>
        <fullName evidence="1">F-box domain-containing protein</fullName>
    </recommendedName>
</protein>
<accession>A0A667XF06</accession>
<dbReference type="SUPFAM" id="SSF81383">
    <property type="entry name" value="F-box domain"/>
    <property type="match status" value="1"/>
</dbReference>
<dbReference type="PANTHER" id="PTHR20933:SF3">
    <property type="entry name" value="F-BOX ONLY PROTEIN 33"/>
    <property type="match status" value="1"/>
</dbReference>
<reference evidence="2" key="2">
    <citation type="submission" date="2025-08" db="UniProtKB">
        <authorList>
            <consortium name="Ensembl"/>
        </authorList>
    </citation>
    <scope>IDENTIFICATION</scope>
</reference>
<dbReference type="Proteomes" id="UP000472263">
    <property type="component" value="Chromosome 14"/>
</dbReference>